<dbReference type="Proteomes" id="UP001188597">
    <property type="component" value="Unassembled WGS sequence"/>
</dbReference>
<name>A0AA88WZ42_9ASTE</name>
<protein>
    <submittedName>
        <fullName evidence="1">Uncharacterized protein</fullName>
    </submittedName>
</protein>
<dbReference type="EMBL" id="JAVXUP010000387">
    <property type="protein sequence ID" value="KAK3029240.1"/>
    <property type="molecule type" value="Genomic_DNA"/>
</dbReference>
<keyword evidence="2" id="KW-1185">Reference proteome</keyword>
<proteinExistence type="predicted"/>
<evidence type="ECO:0000313" key="2">
    <source>
        <dbReference type="Proteomes" id="UP001188597"/>
    </source>
</evidence>
<reference evidence="1" key="1">
    <citation type="submission" date="2022-12" db="EMBL/GenBank/DDBJ databases">
        <title>Draft genome assemblies for two species of Escallonia (Escalloniales).</title>
        <authorList>
            <person name="Chanderbali A."/>
            <person name="Dervinis C."/>
            <person name="Anghel I."/>
            <person name="Soltis D."/>
            <person name="Soltis P."/>
            <person name="Zapata F."/>
        </authorList>
    </citation>
    <scope>NUCLEOTIDE SEQUENCE</scope>
    <source>
        <strain evidence="1">UCBG64.0493</strain>
        <tissue evidence="1">Leaf</tissue>
    </source>
</reference>
<accession>A0AA88WZ42</accession>
<evidence type="ECO:0000313" key="1">
    <source>
        <dbReference type="EMBL" id="KAK3029240.1"/>
    </source>
</evidence>
<feature type="non-terminal residue" evidence="1">
    <location>
        <position position="100"/>
    </location>
</feature>
<comment type="caution">
    <text evidence="1">The sequence shown here is derived from an EMBL/GenBank/DDBJ whole genome shotgun (WGS) entry which is preliminary data.</text>
</comment>
<organism evidence="1 2">
    <name type="scientific">Escallonia herrerae</name>
    <dbReference type="NCBI Taxonomy" id="1293975"/>
    <lineage>
        <taxon>Eukaryota</taxon>
        <taxon>Viridiplantae</taxon>
        <taxon>Streptophyta</taxon>
        <taxon>Embryophyta</taxon>
        <taxon>Tracheophyta</taxon>
        <taxon>Spermatophyta</taxon>
        <taxon>Magnoliopsida</taxon>
        <taxon>eudicotyledons</taxon>
        <taxon>Gunneridae</taxon>
        <taxon>Pentapetalae</taxon>
        <taxon>asterids</taxon>
        <taxon>campanulids</taxon>
        <taxon>Escalloniales</taxon>
        <taxon>Escalloniaceae</taxon>
        <taxon>Escallonia</taxon>
    </lineage>
</organism>
<sequence length="100" mass="11360">TFLNVTLLTGMMYVNTTFSHKILNFEIGTSNTAFIYLEQLLSQSKEVAKVGELVNFEVCMDLMDLLYEKEETSILFSSPQSLAASILACILRFLDFEMLM</sequence>
<gene>
    <name evidence="1" type="ORF">RJ639_038847</name>
</gene>
<dbReference type="AlphaFoldDB" id="A0AA88WZ42"/>